<gene>
    <name evidence="1" type="ORF">UFOVP693_33</name>
</gene>
<reference evidence="1" key="1">
    <citation type="submission" date="2020-04" db="EMBL/GenBank/DDBJ databases">
        <authorList>
            <person name="Chiriac C."/>
            <person name="Salcher M."/>
            <person name="Ghai R."/>
            <person name="Kavagutti S V."/>
        </authorList>
    </citation>
    <scope>NUCLEOTIDE SEQUENCE</scope>
</reference>
<proteinExistence type="predicted"/>
<sequence length="322" mass="36411">MTKETKKIETNLLLHINGGLGKCIMATAVIASYKRTYPDSKVVVVSGYPEVFVNNPYVYKNFPFATPYLWKDYYGQAGWKVSAHDPYMEESWIKNENLHLIDIWCRMLGVASVQKVPLLYFAGPEVDELQAMIKVDKPLVVVQSTGGANPAARSWTRNPPIGEFDEFLARFKETHFVVHLCLPETPALSNVHQRIENLNRRQALALVYFAQEVVGIDSYAMHARAANEEAGPTTIFFPLVESVDRLGYTRTGWNNIVPTAEIQQMLLDHTDYYATVFKLSIENVSDNCPVPVGTRWFNFSVGEQPKVEHIYGDRYGISAPKV</sequence>
<name>A0A6J5NQS3_9CAUD</name>
<organism evidence="1">
    <name type="scientific">uncultured Caudovirales phage</name>
    <dbReference type="NCBI Taxonomy" id="2100421"/>
    <lineage>
        <taxon>Viruses</taxon>
        <taxon>Duplodnaviria</taxon>
        <taxon>Heunggongvirae</taxon>
        <taxon>Uroviricota</taxon>
        <taxon>Caudoviricetes</taxon>
        <taxon>Peduoviridae</taxon>
        <taxon>Maltschvirus</taxon>
        <taxon>Maltschvirus maltsch</taxon>
    </lineage>
</organism>
<accession>A0A6J5NQS3</accession>
<protein>
    <submittedName>
        <fullName evidence="1">Uncharacterized protein</fullName>
    </submittedName>
</protein>
<evidence type="ECO:0000313" key="1">
    <source>
        <dbReference type="EMBL" id="CAB4157564.1"/>
    </source>
</evidence>
<dbReference type="SUPFAM" id="SSF53756">
    <property type="entry name" value="UDP-Glycosyltransferase/glycogen phosphorylase"/>
    <property type="match status" value="1"/>
</dbReference>
<dbReference type="EMBL" id="LR796650">
    <property type="protein sequence ID" value="CAB4157564.1"/>
    <property type="molecule type" value="Genomic_DNA"/>
</dbReference>